<comment type="caution">
    <text evidence="4">The sequence shown here is derived from an EMBL/GenBank/DDBJ whole genome shotgun (WGS) entry which is preliminary data.</text>
</comment>
<dbReference type="InterPro" id="IPR001878">
    <property type="entry name" value="Znf_CCHC"/>
</dbReference>
<dbReference type="PROSITE" id="PS50158">
    <property type="entry name" value="ZF_CCHC"/>
    <property type="match status" value="1"/>
</dbReference>
<dbReference type="SUPFAM" id="SSF51206">
    <property type="entry name" value="cAMP-binding domain-like"/>
    <property type="match status" value="1"/>
</dbReference>
<dbReference type="GO" id="GO:0003676">
    <property type="term" value="F:nucleic acid binding"/>
    <property type="evidence" value="ECO:0007669"/>
    <property type="project" value="InterPro"/>
</dbReference>
<dbReference type="InterPro" id="IPR051413">
    <property type="entry name" value="K/Na_HCN_channel"/>
</dbReference>
<dbReference type="InterPro" id="IPR014710">
    <property type="entry name" value="RmlC-like_jellyroll"/>
</dbReference>
<dbReference type="PANTHER" id="PTHR45689">
    <property type="entry name" value="I[[H]] CHANNEL, ISOFORM E"/>
    <property type="match status" value="1"/>
</dbReference>
<dbReference type="GO" id="GO:0003254">
    <property type="term" value="P:regulation of membrane depolarization"/>
    <property type="evidence" value="ECO:0007669"/>
    <property type="project" value="TreeGrafter"/>
</dbReference>
<dbReference type="GO" id="GO:0098855">
    <property type="term" value="C:HCN channel complex"/>
    <property type="evidence" value="ECO:0007669"/>
    <property type="project" value="TreeGrafter"/>
</dbReference>
<gene>
    <name evidence="4" type="ORF">PPERSA_06444</name>
</gene>
<sequence>MSTVGYGDVSPGYKAECDIYDQNKQTDQCLYFIFKGEIQLYSKTYHTKQQQDFIEENHYLGLNQNTLEFKLGCLKEGQVLGFRSFFTQQPKTIGAKSTNISQIIILKREDFIQVLKNYPNDYDIFCSRRDHMLQNQIQIDCIICQQEGHISENCPRVLPTFQIRRNKYINNYLHKQYEEYRETKAQRREFQRKCKFILYKLFQKKDLNSNLSSNKCEQNKKSLTQNQEIKKEVSTSLKQFRQDYVRFQQQNMYNSKNSQNFLDNFNGYLNKVNNNLYDYDLDDLNQVDFTSSSLKFDDELNIQQYGKFFINQEERYMQEASCSQVDQGEIDFDFYNNIQVIKLQLDEMNNPAIFSFIKQYNIHINFKDFDISQDFRTYEISNIRQSHIVNDLQIQQNQSFQGKFLAKESQYYKGEQIHFIMMKNRKIIEGLKKIYQNDLLPEKNREFINLSPEVQFYLEEFVFKFNKSDFMELLIPKKFQKKEQVFATILNSKRPSIRKQNHKSLIFNSTVDIKKFNQNLKLRGTQKF</sequence>
<dbReference type="GO" id="GO:0005249">
    <property type="term" value="F:voltage-gated potassium channel activity"/>
    <property type="evidence" value="ECO:0007669"/>
    <property type="project" value="TreeGrafter"/>
</dbReference>
<organism evidence="4 5">
    <name type="scientific">Pseudocohnilembus persalinus</name>
    <name type="common">Ciliate</name>
    <dbReference type="NCBI Taxonomy" id="266149"/>
    <lineage>
        <taxon>Eukaryota</taxon>
        <taxon>Sar</taxon>
        <taxon>Alveolata</taxon>
        <taxon>Ciliophora</taxon>
        <taxon>Intramacronucleata</taxon>
        <taxon>Oligohymenophorea</taxon>
        <taxon>Scuticociliatia</taxon>
        <taxon>Philasterida</taxon>
        <taxon>Pseudocohnilembidae</taxon>
        <taxon>Pseudocohnilembus</taxon>
    </lineage>
</organism>
<dbReference type="InterPro" id="IPR018490">
    <property type="entry name" value="cNMP-bd_dom_sf"/>
</dbReference>
<feature type="domain" description="Cyclic nucleotide-binding" evidence="2">
    <location>
        <begin position="30"/>
        <end position="115"/>
    </location>
</feature>
<dbReference type="EMBL" id="LDAU01000110">
    <property type="protein sequence ID" value="KRX04810.1"/>
    <property type="molecule type" value="Genomic_DNA"/>
</dbReference>
<dbReference type="Gene3D" id="2.60.120.10">
    <property type="entry name" value="Jelly Rolls"/>
    <property type="match status" value="1"/>
</dbReference>
<dbReference type="InterPro" id="IPR000595">
    <property type="entry name" value="cNMP-bd_dom"/>
</dbReference>
<evidence type="ECO:0000256" key="1">
    <source>
        <dbReference type="PROSITE-ProRule" id="PRU00047"/>
    </source>
</evidence>
<dbReference type="InParanoid" id="A0A0V0QS47"/>
<dbReference type="GO" id="GO:0008270">
    <property type="term" value="F:zinc ion binding"/>
    <property type="evidence" value="ECO:0007669"/>
    <property type="project" value="UniProtKB-KW"/>
</dbReference>
<feature type="domain" description="CCHC-type" evidence="3">
    <location>
        <begin position="141"/>
        <end position="156"/>
    </location>
</feature>
<evidence type="ECO:0000259" key="3">
    <source>
        <dbReference type="PROSITE" id="PS50158"/>
    </source>
</evidence>
<dbReference type="PANTHER" id="PTHR45689:SF5">
    <property type="entry name" value="I[[H]] CHANNEL, ISOFORM E"/>
    <property type="match status" value="1"/>
</dbReference>
<evidence type="ECO:0000259" key="2">
    <source>
        <dbReference type="PROSITE" id="PS50042"/>
    </source>
</evidence>
<dbReference type="PROSITE" id="PS50042">
    <property type="entry name" value="CNMP_BINDING_3"/>
    <property type="match status" value="1"/>
</dbReference>
<evidence type="ECO:0000313" key="4">
    <source>
        <dbReference type="EMBL" id="KRX04810.1"/>
    </source>
</evidence>
<evidence type="ECO:0000313" key="5">
    <source>
        <dbReference type="Proteomes" id="UP000054937"/>
    </source>
</evidence>
<dbReference type="AlphaFoldDB" id="A0A0V0QS47"/>
<accession>A0A0V0QS47</accession>
<proteinExistence type="predicted"/>
<keyword evidence="1" id="KW-0479">Metal-binding</keyword>
<dbReference type="Proteomes" id="UP000054937">
    <property type="component" value="Unassembled WGS sequence"/>
</dbReference>
<keyword evidence="1" id="KW-0863">Zinc-finger</keyword>
<dbReference type="GO" id="GO:0035725">
    <property type="term" value="P:sodium ion transmembrane transport"/>
    <property type="evidence" value="ECO:0007669"/>
    <property type="project" value="TreeGrafter"/>
</dbReference>
<keyword evidence="5" id="KW-1185">Reference proteome</keyword>
<reference evidence="4 5" key="1">
    <citation type="journal article" date="2015" name="Sci. Rep.">
        <title>Genome of the facultative scuticociliatosis pathogen Pseudocohnilembus persalinus provides insight into its virulence through horizontal gene transfer.</title>
        <authorList>
            <person name="Xiong J."/>
            <person name="Wang G."/>
            <person name="Cheng J."/>
            <person name="Tian M."/>
            <person name="Pan X."/>
            <person name="Warren A."/>
            <person name="Jiang C."/>
            <person name="Yuan D."/>
            <person name="Miao W."/>
        </authorList>
    </citation>
    <scope>NUCLEOTIDE SEQUENCE [LARGE SCALE GENOMIC DNA]</scope>
    <source>
        <strain evidence="4">36N120E</strain>
    </source>
</reference>
<name>A0A0V0QS47_PSEPJ</name>
<protein>
    <submittedName>
        <fullName evidence="4">Cyclic nucleotide-binding protein</fullName>
    </submittedName>
</protein>
<keyword evidence="1" id="KW-0862">Zinc</keyword>
<dbReference type="OrthoDB" id="421051at2759"/>